<keyword evidence="3" id="KW-1185">Reference proteome</keyword>
<organism evidence="1">
    <name type="scientific">Flavobacterium capsici</name>
    <dbReference type="NCBI Taxonomy" id="3075618"/>
    <lineage>
        <taxon>Bacteria</taxon>
        <taxon>Pseudomonadati</taxon>
        <taxon>Bacteroidota</taxon>
        <taxon>Flavobacteriia</taxon>
        <taxon>Flavobacteriales</taxon>
        <taxon>Flavobacteriaceae</taxon>
        <taxon>Flavobacterium</taxon>
    </lineage>
</organism>
<sequence>MEFIDNDAIIKQEMEALKADIIEAYNASGKRTSGEFENGLEIRYEPNKATLSGYVYLAGRIKGKQPPIEAIEKWIIQKGITPIESKMKISTLAYLIARKIGEKGTNKENHLLVYDQVITPQRIDSILEKINKINVNAFTNEISALITKLVDNK</sequence>
<evidence type="ECO:0000313" key="3">
    <source>
        <dbReference type="Proteomes" id="UP001304515"/>
    </source>
</evidence>
<dbReference type="EMBL" id="CP134878">
    <property type="protein sequence ID" value="WNM18621.1"/>
    <property type="molecule type" value="Genomic_DNA"/>
</dbReference>
<protein>
    <submittedName>
        <fullName evidence="1">Uncharacterized protein</fullName>
    </submittedName>
</protein>
<name>A0AA96EUP1_9FLAO</name>
<accession>A0AA96F2D8</accession>
<evidence type="ECO:0000313" key="1">
    <source>
        <dbReference type="EMBL" id="WNM18621.1"/>
    </source>
</evidence>
<accession>A0AA96EUP1</accession>
<gene>
    <name evidence="2" type="ORF">RN605_04745</name>
    <name evidence="1" type="ORF">RN608_11445</name>
</gene>
<reference evidence="1 3" key="1">
    <citation type="submission" date="2023-09" db="EMBL/GenBank/DDBJ databases">
        <title>Flavobacterium sp. a novel bacteria isolate from Pepper rhizosphere.</title>
        <authorList>
            <person name="Peng Y."/>
            <person name="Lee J."/>
        </authorList>
    </citation>
    <scope>NUCLEOTIDE SEQUENCE</scope>
    <source>
        <strain evidence="1">PMR2A8</strain>
        <strain evidence="2 3">PMTSA4</strain>
    </source>
</reference>
<proteinExistence type="predicted"/>
<dbReference type="AlphaFoldDB" id="A0AA96EUP1"/>
<evidence type="ECO:0000313" key="2">
    <source>
        <dbReference type="EMBL" id="WNM22672.1"/>
    </source>
</evidence>
<dbReference type="EMBL" id="CP134890">
    <property type="protein sequence ID" value="WNM22672.1"/>
    <property type="molecule type" value="Genomic_DNA"/>
</dbReference>
<dbReference type="Proteomes" id="UP001304515">
    <property type="component" value="Chromosome"/>
</dbReference>
<dbReference type="RefSeq" id="WP_313322673.1">
    <property type="nucleotide sequence ID" value="NZ_CP134878.1"/>
</dbReference>
<dbReference type="KEGG" id="fcj:RN605_04745"/>